<accession>A0A1T4SBP4</accession>
<feature type="binding site" evidence="4">
    <location>
        <position position="174"/>
    </location>
    <ligand>
        <name>NADP(+)</name>
        <dbReference type="ChEBI" id="CHEBI:58349"/>
    </ligand>
</feature>
<proteinExistence type="inferred from homology"/>
<evidence type="ECO:0000256" key="1">
    <source>
        <dbReference type="ARBA" id="ARBA00022857"/>
    </source>
</evidence>
<feature type="active site" description="Proton acceptor" evidence="4">
    <location>
        <position position="182"/>
    </location>
</feature>
<feature type="binding site" evidence="4">
    <location>
        <begin position="205"/>
        <end position="208"/>
    </location>
    <ligand>
        <name>substrate</name>
    </ligand>
</feature>
<keyword evidence="2 4" id="KW-0413">Isomerase</keyword>
<evidence type="ECO:0000256" key="4">
    <source>
        <dbReference type="HAMAP-Rule" id="MF_01601"/>
    </source>
</evidence>
<dbReference type="OrthoDB" id="9801785at2"/>
<feature type="binding site" evidence="4">
    <location>
        <position position="184"/>
    </location>
    <ligand>
        <name>substrate</name>
    </ligand>
</feature>
<sequence length="325" mass="36253">MIVVTGAAGFIGSNVVAALNEQGQDDIVVCDWLRQDGRWMNLRKRMFRDFVFPEKLLEFLAEATPDAIVHLGANSSTMATDGDELIRQNFKFTLSLLDYCTARNVAFVYASSAATYGDGTNGFVDDDSLAAIRTLRPLNLYGWSKHLVDQVVAERIEKKLPLPRKCIGLKYFNVYGQNEYHKGSMISVVGKNHAAVIRGEAVTLFKSHRKDYEDGGQLRDFVYVDDAAAVTTWFIRNGPAHGLFNVGTGVAASFRELAEALFAATGRIPNIRYVPMPDELRDRYQYFTRASAGKLREAGYSTPFASVAEGVARYVHYLNSADRYR</sequence>
<feature type="binding site" evidence="4">
    <location>
        <begin position="71"/>
        <end position="75"/>
    </location>
    <ligand>
        <name>NADP(+)</name>
        <dbReference type="ChEBI" id="CHEBI:58349"/>
    </ligand>
</feature>
<feature type="binding site" evidence="4">
    <location>
        <position position="219"/>
    </location>
    <ligand>
        <name>substrate</name>
    </ligand>
</feature>
<feature type="binding site" evidence="4">
    <location>
        <position position="182"/>
    </location>
    <ligand>
        <name>NADP(+)</name>
        <dbReference type="ChEBI" id="CHEBI:58349"/>
    </ligand>
</feature>
<feature type="active site" description="Proton acceptor" evidence="4">
    <location>
        <position position="141"/>
    </location>
</feature>
<comment type="cofactor">
    <cofactor evidence="4">
        <name>NADP(+)</name>
        <dbReference type="ChEBI" id="CHEBI:58349"/>
    </cofactor>
    <text evidence="4">Binds 1 NADP(+) per subunit.</text>
</comment>
<feature type="binding site" evidence="4">
    <location>
        <position position="284"/>
    </location>
    <ligand>
        <name>substrate</name>
    </ligand>
</feature>
<comment type="pathway">
    <text evidence="4">Nucleotide-sugar biosynthesis; ADP-L-glycero-beta-D-manno-heptose biosynthesis; ADP-L-glycero-beta-D-manno-heptose from D-glycero-beta-D-manno-heptose 7-phosphate: step 4/4.</text>
</comment>
<dbReference type="NCBIfam" id="TIGR02197">
    <property type="entry name" value="heptose_epim"/>
    <property type="match status" value="1"/>
</dbReference>
<feature type="binding site" evidence="4">
    <location>
        <position position="145"/>
    </location>
    <ligand>
        <name>NADP(+)</name>
        <dbReference type="ChEBI" id="CHEBI:58349"/>
    </ligand>
</feature>
<name>A0A1T4SBP4_9HYPH</name>
<dbReference type="RefSeq" id="WP_085936217.1">
    <property type="nucleotide sequence ID" value="NZ_FUWJ01000007.1"/>
</dbReference>
<dbReference type="UniPathway" id="UPA00356">
    <property type="reaction ID" value="UER00440"/>
</dbReference>
<evidence type="ECO:0000256" key="2">
    <source>
        <dbReference type="ARBA" id="ARBA00023235"/>
    </source>
</evidence>
<dbReference type="STRING" id="225324.SAMN02745126_04566"/>
<feature type="binding site" evidence="4">
    <location>
        <position position="191"/>
    </location>
    <ligand>
        <name>substrate</name>
    </ligand>
</feature>
<dbReference type="EMBL" id="FUWJ01000007">
    <property type="protein sequence ID" value="SKA25730.1"/>
    <property type="molecule type" value="Genomic_DNA"/>
</dbReference>
<evidence type="ECO:0000259" key="5">
    <source>
        <dbReference type="Pfam" id="PF01370"/>
    </source>
</evidence>
<dbReference type="Proteomes" id="UP000190092">
    <property type="component" value="Unassembled WGS sequence"/>
</dbReference>
<evidence type="ECO:0000313" key="7">
    <source>
        <dbReference type="Proteomes" id="UP000190092"/>
    </source>
</evidence>
<dbReference type="AlphaFoldDB" id="A0A1T4SBP4"/>
<feature type="binding site" evidence="4">
    <location>
        <position position="38"/>
    </location>
    <ligand>
        <name>NADP(+)</name>
        <dbReference type="ChEBI" id="CHEBI:58349"/>
    </ligand>
</feature>
<evidence type="ECO:0000313" key="6">
    <source>
        <dbReference type="EMBL" id="SKA25730.1"/>
    </source>
</evidence>
<comment type="function">
    <text evidence="4">Catalyzes the interconversion between ADP-D-glycero-beta-D-manno-heptose and ADP-L-glycero-beta-D-manno-heptose via an epimerization at carbon 6 of the heptose.</text>
</comment>
<feature type="binding site" evidence="4">
    <location>
        <begin position="31"/>
        <end position="32"/>
    </location>
    <ligand>
        <name>NADP(+)</name>
        <dbReference type="ChEBI" id="CHEBI:58349"/>
    </ligand>
</feature>
<dbReference type="GO" id="GO:0097171">
    <property type="term" value="P:ADP-L-glycero-beta-D-manno-heptose biosynthetic process"/>
    <property type="evidence" value="ECO:0007669"/>
    <property type="project" value="UniProtKB-UniPathway"/>
</dbReference>
<dbReference type="InterPro" id="IPR001509">
    <property type="entry name" value="Epimerase_deHydtase"/>
</dbReference>
<dbReference type="EC" id="5.1.3.20" evidence="4"/>
<comment type="subunit">
    <text evidence="4">Homopentamer.</text>
</comment>
<dbReference type="HAMAP" id="MF_01601">
    <property type="entry name" value="Heptose_epimerase"/>
    <property type="match status" value="1"/>
</dbReference>
<reference evidence="7" key="1">
    <citation type="submission" date="2017-02" db="EMBL/GenBank/DDBJ databases">
        <authorList>
            <person name="Varghese N."/>
            <person name="Submissions S."/>
        </authorList>
    </citation>
    <scope>NUCLEOTIDE SEQUENCE [LARGE SCALE GENOMIC DNA]</scope>
    <source>
        <strain evidence="7">ATCC 27094</strain>
    </source>
</reference>
<keyword evidence="7" id="KW-1185">Reference proteome</keyword>
<comment type="domain">
    <text evidence="4">Contains a large N-terminal NADP-binding domain, and a smaller C-terminal substrate-binding domain.</text>
</comment>
<dbReference type="GO" id="GO:0005975">
    <property type="term" value="P:carbohydrate metabolic process"/>
    <property type="evidence" value="ECO:0007669"/>
    <property type="project" value="UniProtKB-UniRule"/>
</dbReference>
<dbReference type="SUPFAM" id="SSF51735">
    <property type="entry name" value="NAD(P)-binding Rossmann-fold domains"/>
    <property type="match status" value="1"/>
</dbReference>
<dbReference type="PANTHER" id="PTHR43103">
    <property type="entry name" value="NUCLEOSIDE-DIPHOSPHATE-SUGAR EPIMERASE"/>
    <property type="match status" value="1"/>
</dbReference>
<evidence type="ECO:0000256" key="3">
    <source>
        <dbReference type="ARBA" id="ARBA00023277"/>
    </source>
</evidence>
<gene>
    <name evidence="4" type="primary">hldD</name>
    <name evidence="6" type="ORF">SAMN02745126_04566</name>
</gene>
<dbReference type="InterPro" id="IPR036291">
    <property type="entry name" value="NAD(P)-bd_dom_sf"/>
</dbReference>
<dbReference type="Gene3D" id="3.40.50.720">
    <property type="entry name" value="NAD(P)-binding Rossmann-like Domain"/>
    <property type="match status" value="1"/>
</dbReference>
<feature type="domain" description="NAD-dependent epimerase/dehydratase" evidence="5">
    <location>
        <begin position="2"/>
        <end position="247"/>
    </location>
</feature>
<feature type="binding site" evidence="4">
    <location>
        <position position="173"/>
    </location>
    <ligand>
        <name>substrate</name>
    </ligand>
</feature>
<organism evidence="6 7">
    <name type="scientific">Enhydrobacter aerosaccus</name>
    <dbReference type="NCBI Taxonomy" id="225324"/>
    <lineage>
        <taxon>Bacteria</taxon>
        <taxon>Pseudomonadati</taxon>
        <taxon>Pseudomonadota</taxon>
        <taxon>Alphaproteobacteria</taxon>
        <taxon>Hyphomicrobiales</taxon>
        <taxon>Enhydrobacter</taxon>
    </lineage>
</organism>
<dbReference type="InterPro" id="IPR011912">
    <property type="entry name" value="Heptose_epim"/>
</dbReference>
<dbReference type="Gene3D" id="3.90.25.10">
    <property type="entry name" value="UDP-galactose 4-epimerase, domain 1"/>
    <property type="match status" value="1"/>
</dbReference>
<dbReference type="GO" id="GO:0050661">
    <property type="term" value="F:NADP binding"/>
    <property type="evidence" value="ECO:0007669"/>
    <property type="project" value="InterPro"/>
</dbReference>
<keyword evidence="1 4" id="KW-0521">NADP</keyword>
<protein>
    <recommendedName>
        <fullName evidence="4">ADP-L-glycero-D-manno-heptose-6-epimerase</fullName>
        <ecNumber evidence="4">5.1.3.20</ecNumber>
    </recommendedName>
    <alternativeName>
        <fullName evidence="4">ADP-L-glycero-beta-D-manno-heptose-6-epimerase</fullName>
        <shortName evidence="4">ADP-glyceromanno-heptose 6-epimerase</shortName>
        <shortName evidence="4">ADP-hep 6-epimerase</shortName>
        <shortName evidence="4">AGME</shortName>
    </alternativeName>
</protein>
<comment type="caution">
    <text evidence="4">Lacks conserved residue(s) required for the propagation of feature annotation.</text>
</comment>
<dbReference type="GO" id="GO:0008712">
    <property type="term" value="F:ADP-glyceromanno-heptose 6-epimerase activity"/>
    <property type="evidence" value="ECO:0007669"/>
    <property type="project" value="UniProtKB-UniRule"/>
</dbReference>
<feature type="binding site" evidence="4">
    <location>
        <begin position="10"/>
        <end position="11"/>
    </location>
    <ligand>
        <name>NADP(+)</name>
        <dbReference type="ChEBI" id="CHEBI:58349"/>
    </ligand>
</feature>
<comment type="similarity">
    <text evidence="4">Belongs to the NAD(P)-dependent epimerase/dehydratase family. HldD subfamily.</text>
</comment>
<comment type="catalytic activity">
    <reaction evidence="4">
        <text>ADP-D-glycero-beta-D-manno-heptose = ADP-L-glycero-beta-D-manno-heptose</text>
        <dbReference type="Rhea" id="RHEA:17577"/>
        <dbReference type="ChEBI" id="CHEBI:59967"/>
        <dbReference type="ChEBI" id="CHEBI:61506"/>
        <dbReference type="EC" id="5.1.3.20"/>
    </reaction>
</comment>
<dbReference type="Pfam" id="PF01370">
    <property type="entry name" value="Epimerase"/>
    <property type="match status" value="1"/>
</dbReference>
<dbReference type="PANTHER" id="PTHR43103:SF3">
    <property type="entry name" value="ADP-L-GLYCERO-D-MANNO-HEPTOSE-6-EPIMERASE"/>
    <property type="match status" value="1"/>
</dbReference>
<keyword evidence="3 4" id="KW-0119">Carbohydrate metabolism</keyword>